<protein>
    <submittedName>
        <fullName evidence="2">DUF3040 domain-containing protein</fullName>
    </submittedName>
</protein>
<organism evidence="2 3">
    <name type="scientific">Flexivirga caeni</name>
    <dbReference type="NCBI Taxonomy" id="2294115"/>
    <lineage>
        <taxon>Bacteria</taxon>
        <taxon>Bacillati</taxon>
        <taxon>Actinomycetota</taxon>
        <taxon>Actinomycetes</taxon>
        <taxon>Micrococcales</taxon>
        <taxon>Dermacoccaceae</taxon>
        <taxon>Flexivirga</taxon>
    </lineage>
</organism>
<dbReference type="InterPro" id="IPR021401">
    <property type="entry name" value="DUF3040"/>
</dbReference>
<feature type="transmembrane region" description="Helical" evidence="1">
    <location>
        <begin position="38"/>
        <end position="55"/>
    </location>
</feature>
<keyword evidence="1" id="KW-0812">Transmembrane</keyword>
<dbReference type="EMBL" id="RJJQ01000007">
    <property type="protein sequence ID" value="RNI22906.1"/>
    <property type="molecule type" value="Genomic_DNA"/>
</dbReference>
<sequence>MALTPREEREIQQIEDSLLSSDPGFAQRMNQALHPRRRLVAAAICFLFVAVAVGISLPSALAGYAVCTAAATFLAGWCLGRTGPAGVRAGPLCPWRLRGQIRSIVHRRR</sequence>
<dbReference type="RefSeq" id="WP_148043293.1">
    <property type="nucleotide sequence ID" value="NZ_RJJQ01000007.1"/>
</dbReference>
<evidence type="ECO:0000313" key="3">
    <source>
        <dbReference type="Proteomes" id="UP000271678"/>
    </source>
</evidence>
<evidence type="ECO:0000313" key="2">
    <source>
        <dbReference type="EMBL" id="RNI22906.1"/>
    </source>
</evidence>
<dbReference type="AlphaFoldDB" id="A0A3M9MBI1"/>
<name>A0A3M9MBI1_9MICO</name>
<comment type="caution">
    <text evidence="2">The sequence shown here is derived from an EMBL/GenBank/DDBJ whole genome shotgun (WGS) entry which is preliminary data.</text>
</comment>
<keyword evidence="3" id="KW-1185">Reference proteome</keyword>
<reference evidence="2 3" key="1">
    <citation type="submission" date="2018-11" db="EMBL/GenBank/DDBJ databases">
        <title>Draft genome of Simplicispira Flexivirga sp. BO-16.</title>
        <authorList>
            <person name="Im W.T."/>
        </authorList>
    </citation>
    <scope>NUCLEOTIDE SEQUENCE [LARGE SCALE GENOMIC DNA]</scope>
    <source>
        <strain evidence="2 3">BO-16</strain>
    </source>
</reference>
<dbReference type="Proteomes" id="UP000271678">
    <property type="component" value="Unassembled WGS sequence"/>
</dbReference>
<keyword evidence="1" id="KW-1133">Transmembrane helix</keyword>
<accession>A0A3M9MBI1</accession>
<proteinExistence type="predicted"/>
<gene>
    <name evidence="2" type="ORF">EFY87_08855</name>
</gene>
<feature type="transmembrane region" description="Helical" evidence="1">
    <location>
        <begin position="61"/>
        <end position="79"/>
    </location>
</feature>
<dbReference type="Pfam" id="PF11239">
    <property type="entry name" value="DUF3040"/>
    <property type="match status" value="1"/>
</dbReference>
<keyword evidence="1" id="KW-0472">Membrane</keyword>
<evidence type="ECO:0000256" key="1">
    <source>
        <dbReference type="SAM" id="Phobius"/>
    </source>
</evidence>